<evidence type="ECO:0000313" key="1">
    <source>
        <dbReference type="EMBL" id="MBX42029.1"/>
    </source>
</evidence>
<dbReference type="EMBL" id="GGEC01061545">
    <property type="protein sequence ID" value="MBX42029.1"/>
    <property type="molecule type" value="Transcribed_RNA"/>
</dbReference>
<dbReference type="AlphaFoldDB" id="A0A2P2NHS8"/>
<protein>
    <submittedName>
        <fullName evidence="1">Oligopeptide transporter 3-like</fullName>
    </submittedName>
</protein>
<proteinExistence type="predicted"/>
<reference evidence="1" key="1">
    <citation type="submission" date="2018-02" db="EMBL/GenBank/DDBJ databases">
        <title>Rhizophora mucronata_Transcriptome.</title>
        <authorList>
            <person name="Meera S.P."/>
            <person name="Sreeshan A."/>
            <person name="Augustine A."/>
        </authorList>
    </citation>
    <scope>NUCLEOTIDE SEQUENCE</scope>
    <source>
        <tissue evidence="1">Leaf</tissue>
    </source>
</reference>
<sequence length="29" mass="3331">MGLLGMASQHHSSTDWIRLQGARDWCLYP</sequence>
<organism evidence="1">
    <name type="scientific">Rhizophora mucronata</name>
    <name type="common">Asiatic mangrove</name>
    <dbReference type="NCBI Taxonomy" id="61149"/>
    <lineage>
        <taxon>Eukaryota</taxon>
        <taxon>Viridiplantae</taxon>
        <taxon>Streptophyta</taxon>
        <taxon>Embryophyta</taxon>
        <taxon>Tracheophyta</taxon>
        <taxon>Spermatophyta</taxon>
        <taxon>Magnoliopsida</taxon>
        <taxon>eudicotyledons</taxon>
        <taxon>Gunneridae</taxon>
        <taxon>Pentapetalae</taxon>
        <taxon>rosids</taxon>
        <taxon>fabids</taxon>
        <taxon>Malpighiales</taxon>
        <taxon>Rhizophoraceae</taxon>
        <taxon>Rhizophora</taxon>
    </lineage>
</organism>
<accession>A0A2P2NHS8</accession>
<name>A0A2P2NHS8_RHIMU</name>